<dbReference type="GO" id="GO:0071035">
    <property type="term" value="P:nuclear polyadenylation-dependent rRNA catabolic process"/>
    <property type="evidence" value="ECO:0007669"/>
    <property type="project" value="TreeGrafter"/>
</dbReference>
<dbReference type="GO" id="GO:0035925">
    <property type="term" value="F:mRNA 3'-UTR AU-rich region binding"/>
    <property type="evidence" value="ECO:0007669"/>
    <property type="project" value="TreeGrafter"/>
</dbReference>
<dbReference type="OrthoDB" id="45882at2759"/>
<dbReference type="GO" id="GO:0000176">
    <property type="term" value="C:nuclear exosome (RNase complex)"/>
    <property type="evidence" value="ECO:0007669"/>
    <property type="project" value="UniProtKB-ARBA"/>
</dbReference>
<evidence type="ECO:0000256" key="6">
    <source>
        <dbReference type="ARBA" id="ARBA00022835"/>
    </source>
</evidence>
<name>A0A1X2IQ69_9FUNG</name>
<evidence type="ECO:0000256" key="8">
    <source>
        <dbReference type="ARBA" id="ARBA00023242"/>
    </source>
</evidence>
<dbReference type="InterPro" id="IPR020568">
    <property type="entry name" value="Ribosomal_Su5_D2-typ_SF"/>
</dbReference>
<dbReference type="Gene3D" id="3.30.230.70">
    <property type="entry name" value="GHMP Kinase, N-terminal domain"/>
    <property type="match status" value="1"/>
</dbReference>
<evidence type="ECO:0000256" key="1">
    <source>
        <dbReference type="ARBA" id="ARBA00004496"/>
    </source>
</evidence>
<dbReference type="InterPro" id="IPR033196">
    <property type="entry name" value="Rrp43"/>
</dbReference>
<accession>A0A1X2IQ69</accession>
<feature type="domain" description="Exoribonuclease phosphorolytic" evidence="11">
    <location>
        <begin position="198"/>
        <end position="262"/>
    </location>
</feature>
<organism evidence="12 13">
    <name type="scientific">Absidia repens</name>
    <dbReference type="NCBI Taxonomy" id="90262"/>
    <lineage>
        <taxon>Eukaryota</taxon>
        <taxon>Fungi</taxon>
        <taxon>Fungi incertae sedis</taxon>
        <taxon>Mucoromycota</taxon>
        <taxon>Mucoromycotina</taxon>
        <taxon>Mucoromycetes</taxon>
        <taxon>Mucorales</taxon>
        <taxon>Cunninghamellaceae</taxon>
        <taxon>Absidia</taxon>
    </lineage>
</organism>
<reference evidence="12 13" key="1">
    <citation type="submission" date="2016-07" db="EMBL/GenBank/DDBJ databases">
        <title>Pervasive Adenine N6-methylation of Active Genes in Fungi.</title>
        <authorList>
            <consortium name="DOE Joint Genome Institute"/>
            <person name="Mondo S.J."/>
            <person name="Dannebaum R.O."/>
            <person name="Kuo R.C."/>
            <person name="Labutti K."/>
            <person name="Haridas S."/>
            <person name="Kuo A."/>
            <person name="Salamov A."/>
            <person name="Ahrendt S.R."/>
            <person name="Lipzen A."/>
            <person name="Sullivan W."/>
            <person name="Andreopoulos W.B."/>
            <person name="Clum A."/>
            <person name="Lindquist E."/>
            <person name="Daum C."/>
            <person name="Ramamoorthy G.K."/>
            <person name="Gryganskyi A."/>
            <person name="Culley D."/>
            <person name="Magnuson J.K."/>
            <person name="James T.Y."/>
            <person name="O'Malley M.A."/>
            <person name="Stajich J.E."/>
            <person name="Spatafora J.W."/>
            <person name="Visel A."/>
            <person name="Grigoriev I.V."/>
        </authorList>
    </citation>
    <scope>NUCLEOTIDE SEQUENCE [LARGE SCALE GENOMIC DNA]</scope>
    <source>
        <strain evidence="12 13">NRRL 1336</strain>
    </source>
</reference>
<dbReference type="GO" id="GO:0000177">
    <property type="term" value="C:cytoplasmic exosome (RNase complex)"/>
    <property type="evidence" value="ECO:0007669"/>
    <property type="project" value="TreeGrafter"/>
</dbReference>
<dbReference type="InterPro" id="IPR027408">
    <property type="entry name" value="PNPase/RNase_PH_dom_sf"/>
</dbReference>
<dbReference type="Pfam" id="PF01138">
    <property type="entry name" value="RNase_PH"/>
    <property type="match status" value="1"/>
</dbReference>
<dbReference type="InterPro" id="IPR001247">
    <property type="entry name" value="ExoRNase_PH_dom1"/>
</dbReference>
<keyword evidence="8" id="KW-0539">Nucleus</keyword>
<sequence length="277" mass="30920">MEALKNSDIFSRIQPHEYMRRFIDQQVRPDGRLLDRFRDTTITSNVISTANASAMVRLGGTTVVCGIKAEVCEPNLQNPDQGFLVPNVELSPMCSAKYRPGPPCEQAQTVSEIIHQLFQKSHIIPLTNLCIESGKAVWVLYADIICLNYDGNILDASVLALVTALRQLTLPKSNVSAETMTVEADADDQIKPFELTRFPVATTYCIFPSSHALLSDPNDTEEGLAKERISVIMDTEGDLLHVYKNGATSLDIDVMRTCFERTRKRMEEIKGDLLQNQ</sequence>
<evidence type="ECO:0000259" key="11">
    <source>
        <dbReference type="Pfam" id="PF03725"/>
    </source>
</evidence>
<dbReference type="GO" id="GO:0034473">
    <property type="term" value="P:U1 snRNA 3'-end processing"/>
    <property type="evidence" value="ECO:0007669"/>
    <property type="project" value="TreeGrafter"/>
</dbReference>
<evidence type="ECO:0000256" key="2">
    <source>
        <dbReference type="ARBA" id="ARBA00004604"/>
    </source>
</evidence>
<dbReference type="InterPro" id="IPR015847">
    <property type="entry name" value="ExoRNase_PH_dom2"/>
</dbReference>
<proteinExistence type="inferred from homology"/>
<dbReference type="SUPFAM" id="SSF54211">
    <property type="entry name" value="Ribosomal protein S5 domain 2-like"/>
    <property type="match status" value="1"/>
</dbReference>
<dbReference type="PANTHER" id="PTHR11097:SF9">
    <property type="entry name" value="EXOSOME COMPLEX COMPONENT RRP43"/>
    <property type="match status" value="1"/>
</dbReference>
<dbReference type="EMBL" id="MCGE01000006">
    <property type="protein sequence ID" value="ORZ20425.1"/>
    <property type="molecule type" value="Genomic_DNA"/>
</dbReference>
<dbReference type="Proteomes" id="UP000193560">
    <property type="component" value="Unassembled WGS sequence"/>
</dbReference>
<dbReference type="FunFam" id="3.30.230.70:FF:000017">
    <property type="entry name" value="Exosome complex component Rrp42"/>
    <property type="match status" value="1"/>
</dbReference>
<dbReference type="InterPro" id="IPR050590">
    <property type="entry name" value="Exosome_comp_Rrp42_subfam"/>
</dbReference>
<comment type="caution">
    <text evidence="12">The sequence shown here is derived from an EMBL/GenBank/DDBJ whole genome shotgun (WGS) entry which is preliminary data.</text>
</comment>
<keyword evidence="6" id="KW-0271">Exosome</keyword>
<evidence type="ECO:0000256" key="7">
    <source>
        <dbReference type="ARBA" id="ARBA00022884"/>
    </source>
</evidence>
<keyword evidence="13" id="KW-1185">Reference proteome</keyword>
<evidence type="ECO:0000256" key="5">
    <source>
        <dbReference type="ARBA" id="ARBA00022552"/>
    </source>
</evidence>
<protein>
    <recommendedName>
        <fullName evidence="9">Ribosomal RNA-processing protein 43</fullName>
    </recommendedName>
</protein>
<evidence type="ECO:0000259" key="10">
    <source>
        <dbReference type="Pfam" id="PF01138"/>
    </source>
</evidence>
<dbReference type="GO" id="GO:0071038">
    <property type="term" value="P:TRAMP-dependent tRNA surveillance pathway"/>
    <property type="evidence" value="ECO:0007669"/>
    <property type="project" value="TreeGrafter"/>
</dbReference>
<dbReference type="SUPFAM" id="SSF55666">
    <property type="entry name" value="Ribonuclease PH domain 2-like"/>
    <property type="match status" value="1"/>
</dbReference>
<dbReference type="GO" id="GO:0016075">
    <property type="term" value="P:rRNA catabolic process"/>
    <property type="evidence" value="ECO:0007669"/>
    <property type="project" value="TreeGrafter"/>
</dbReference>
<comment type="similarity">
    <text evidence="3">Belongs to the RNase PH family.</text>
</comment>
<keyword evidence="7" id="KW-0694">RNA-binding</keyword>
<evidence type="ECO:0000256" key="3">
    <source>
        <dbReference type="ARBA" id="ARBA00006678"/>
    </source>
</evidence>
<evidence type="ECO:0000313" key="12">
    <source>
        <dbReference type="EMBL" id="ORZ20425.1"/>
    </source>
</evidence>
<dbReference type="CDD" id="cd11369">
    <property type="entry name" value="RNase_PH_RRP43"/>
    <property type="match status" value="1"/>
</dbReference>
<dbReference type="STRING" id="90262.A0A1X2IQ69"/>
<dbReference type="AlphaFoldDB" id="A0A1X2IQ69"/>
<dbReference type="GO" id="GO:0034475">
    <property type="term" value="P:U4 snRNA 3'-end processing"/>
    <property type="evidence" value="ECO:0007669"/>
    <property type="project" value="TreeGrafter"/>
</dbReference>
<dbReference type="PANTHER" id="PTHR11097">
    <property type="entry name" value="EXOSOME COMPLEX EXONUCLEASE RIBOSOMAL RNA PROCESSING PROTEIN"/>
    <property type="match status" value="1"/>
</dbReference>
<gene>
    <name evidence="12" type="ORF">BCR42DRAFT_408737</name>
</gene>
<dbReference type="GO" id="GO:0071028">
    <property type="term" value="P:nuclear mRNA surveillance"/>
    <property type="evidence" value="ECO:0007669"/>
    <property type="project" value="TreeGrafter"/>
</dbReference>
<evidence type="ECO:0000256" key="4">
    <source>
        <dbReference type="ARBA" id="ARBA00022490"/>
    </source>
</evidence>
<dbReference type="Pfam" id="PF03725">
    <property type="entry name" value="RNase_PH_C"/>
    <property type="match status" value="1"/>
</dbReference>
<evidence type="ECO:0000256" key="9">
    <source>
        <dbReference type="ARBA" id="ARBA00030617"/>
    </source>
</evidence>
<feature type="domain" description="Exoribonuclease phosphorolytic" evidence="10">
    <location>
        <begin position="37"/>
        <end position="170"/>
    </location>
</feature>
<evidence type="ECO:0000313" key="13">
    <source>
        <dbReference type="Proteomes" id="UP000193560"/>
    </source>
</evidence>
<dbReference type="InterPro" id="IPR036345">
    <property type="entry name" value="ExoRNase_PH_dom2_sf"/>
</dbReference>
<keyword evidence="4" id="KW-0963">Cytoplasm</keyword>
<comment type="subcellular location">
    <subcellularLocation>
        <location evidence="1">Cytoplasm</location>
    </subcellularLocation>
    <subcellularLocation>
        <location evidence="2">Nucleus</location>
        <location evidence="2">Nucleolus</location>
    </subcellularLocation>
</comment>
<keyword evidence="5" id="KW-0698">rRNA processing</keyword>
<dbReference type="GO" id="GO:0005730">
    <property type="term" value="C:nucleolus"/>
    <property type="evidence" value="ECO:0007669"/>
    <property type="project" value="UniProtKB-SubCell"/>
</dbReference>
<dbReference type="GO" id="GO:0000467">
    <property type="term" value="P:exonucleolytic trimming to generate mature 3'-end of 5.8S rRNA from tricistronic rRNA transcript (SSU-rRNA, 5.8S rRNA, LSU-rRNA)"/>
    <property type="evidence" value="ECO:0007669"/>
    <property type="project" value="TreeGrafter"/>
</dbReference>
<dbReference type="GO" id="GO:0034476">
    <property type="term" value="P:U5 snRNA 3'-end processing"/>
    <property type="evidence" value="ECO:0007669"/>
    <property type="project" value="TreeGrafter"/>
</dbReference>